<dbReference type="KEGG" id="aten:116304719"/>
<protein>
    <submittedName>
        <fullName evidence="3">M-phase phosphoprotein 6-like</fullName>
    </submittedName>
</protein>
<evidence type="ECO:0000313" key="3">
    <source>
        <dbReference type="RefSeq" id="XP_031570353.1"/>
    </source>
</evidence>
<dbReference type="Proteomes" id="UP000515163">
    <property type="component" value="Unplaced"/>
</dbReference>
<dbReference type="OrthoDB" id="20403at2759"/>
<sequence length="171" mass="20346">MEEDRQPKLALSKNLKEMKFMQRRAESDYRKQLEEERRRKIDEAHWVLNTKTGESERVEIEPSYVKCEQLYSNGRMSFKNFNPTVEKTFKQMKAEDEEILSEEREREATVSDEEMARRYDTLVGTIGKKYSNKRDRSTVIVDDDNDDDEDRDISHSTSKKKFKGGFMKPQD</sequence>
<evidence type="ECO:0000313" key="2">
    <source>
        <dbReference type="Proteomes" id="UP000515163"/>
    </source>
</evidence>
<dbReference type="RefSeq" id="XP_031570353.1">
    <property type="nucleotide sequence ID" value="XM_031714493.1"/>
</dbReference>
<feature type="region of interest" description="Disordered" evidence="1">
    <location>
        <begin position="133"/>
        <end position="171"/>
    </location>
</feature>
<dbReference type="AlphaFoldDB" id="A0A6P8IW80"/>
<dbReference type="Pfam" id="PF10175">
    <property type="entry name" value="MPP6"/>
    <property type="match status" value="1"/>
</dbReference>
<feature type="compositionally biased region" description="Acidic residues" evidence="1">
    <location>
        <begin position="141"/>
        <end position="151"/>
    </location>
</feature>
<dbReference type="InterPro" id="IPR019324">
    <property type="entry name" value="MPP6"/>
</dbReference>
<accession>A0A6P8IW80</accession>
<gene>
    <name evidence="3" type="primary">LOC116304719</name>
</gene>
<reference evidence="3" key="1">
    <citation type="submission" date="2025-08" db="UniProtKB">
        <authorList>
            <consortium name="RefSeq"/>
        </authorList>
    </citation>
    <scope>IDENTIFICATION</scope>
    <source>
        <tissue evidence="3">Tentacle</tissue>
    </source>
</reference>
<dbReference type="GeneID" id="116304719"/>
<keyword evidence="2" id="KW-1185">Reference proteome</keyword>
<name>A0A6P8IW80_ACTTE</name>
<proteinExistence type="predicted"/>
<dbReference type="PANTHER" id="PTHR13582">
    <property type="entry name" value="M-PHASE PHOSPHOPROTEIN 6"/>
    <property type="match status" value="1"/>
</dbReference>
<dbReference type="FunCoup" id="A0A6P8IW80">
    <property type="interactions" value="2088"/>
</dbReference>
<dbReference type="PANTHER" id="PTHR13582:SF0">
    <property type="entry name" value="M-PHASE PHOSPHOPROTEIN 6"/>
    <property type="match status" value="1"/>
</dbReference>
<evidence type="ECO:0000256" key="1">
    <source>
        <dbReference type="SAM" id="MobiDB-lite"/>
    </source>
</evidence>
<organism evidence="2 3">
    <name type="scientific">Actinia tenebrosa</name>
    <name type="common">Australian red waratah sea anemone</name>
    <dbReference type="NCBI Taxonomy" id="6105"/>
    <lineage>
        <taxon>Eukaryota</taxon>
        <taxon>Metazoa</taxon>
        <taxon>Cnidaria</taxon>
        <taxon>Anthozoa</taxon>
        <taxon>Hexacorallia</taxon>
        <taxon>Actiniaria</taxon>
        <taxon>Actiniidae</taxon>
        <taxon>Actinia</taxon>
    </lineage>
</organism>
<dbReference type="GO" id="GO:0000460">
    <property type="term" value="P:maturation of 5.8S rRNA"/>
    <property type="evidence" value="ECO:0007669"/>
    <property type="project" value="TreeGrafter"/>
</dbReference>
<dbReference type="InParanoid" id="A0A6P8IW80"/>